<evidence type="ECO:0008006" key="4">
    <source>
        <dbReference type="Google" id="ProtNLM"/>
    </source>
</evidence>
<organism evidence="2 3">
    <name type="scientific">Sphaerimonospora thailandensis</name>
    <dbReference type="NCBI Taxonomy" id="795644"/>
    <lineage>
        <taxon>Bacteria</taxon>
        <taxon>Bacillati</taxon>
        <taxon>Actinomycetota</taxon>
        <taxon>Actinomycetes</taxon>
        <taxon>Streptosporangiales</taxon>
        <taxon>Streptosporangiaceae</taxon>
        <taxon>Sphaerimonospora</taxon>
    </lineage>
</organism>
<evidence type="ECO:0000256" key="1">
    <source>
        <dbReference type="SAM" id="MobiDB-lite"/>
    </source>
</evidence>
<proteinExistence type="predicted"/>
<protein>
    <recommendedName>
        <fullName evidence="4">DUF2795 domain-containing protein</fullName>
    </recommendedName>
</protein>
<name>A0A8J3RBG0_9ACTN</name>
<feature type="compositionally biased region" description="Basic and acidic residues" evidence="1">
    <location>
        <begin position="1"/>
        <end position="22"/>
    </location>
</feature>
<dbReference type="Pfam" id="PF11387">
    <property type="entry name" value="DUF2795"/>
    <property type="match status" value="1"/>
</dbReference>
<dbReference type="EMBL" id="BOOG01000039">
    <property type="protein sequence ID" value="GIH71770.1"/>
    <property type="molecule type" value="Genomic_DNA"/>
</dbReference>
<sequence>MSIQRGSDKHGPRLDDEQKHETQGLVRGTGSSHAQEWKEPEPSHLPEEDLTPRSYSPHHEPGTPGGITPADVERRSNLAKWLSDAGYPADQGKLLAHAEGRHAPDAVIEAVSRLPEHFRFHNVGEVAEALGLGIERRRW</sequence>
<evidence type="ECO:0000313" key="2">
    <source>
        <dbReference type="EMBL" id="GIH71770.1"/>
    </source>
</evidence>
<evidence type="ECO:0000313" key="3">
    <source>
        <dbReference type="Proteomes" id="UP000610966"/>
    </source>
</evidence>
<keyword evidence="3" id="KW-1185">Reference proteome</keyword>
<gene>
    <name evidence="2" type="ORF">Mth01_40230</name>
</gene>
<feature type="region of interest" description="Disordered" evidence="1">
    <location>
        <begin position="1"/>
        <end position="75"/>
    </location>
</feature>
<accession>A0A8J3RBG0</accession>
<comment type="caution">
    <text evidence="2">The sequence shown here is derived from an EMBL/GenBank/DDBJ whole genome shotgun (WGS) entry which is preliminary data.</text>
</comment>
<dbReference type="AlphaFoldDB" id="A0A8J3RBG0"/>
<feature type="compositionally biased region" description="Basic and acidic residues" evidence="1">
    <location>
        <begin position="35"/>
        <end position="61"/>
    </location>
</feature>
<dbReference type="Proteomes" id="UP000610966">
    <property type="component" value="Unassembled WGS sequence"/>
</dbReference>
<reference evidence="2" key="1">
    <citation type="submission" date="2021-01" db="EMBL/GenBank/DDBJ databases">
        <title>Whole genome shotgun sequence of Sphaerimonospora thailandensis NBRC 107569.</title>
        <authorList>
            <person name="Komaki H."/>
            <person name="Tamura T."/>
        </authorList>
    </citation>
    <scope>NUCLEOTIDE SEQUENCE</scope>
    <source>
        <strain evidence="2">NBRC 107569</strain>
    </source>
</reference>
<dbReference type="InterPro" id="IPR021527">
    <property type="entry name" value="DUF2795"/>
</dbReference>
<dbReference type="RefSeq" id="WP_204017451.1">
    <property type="nucleotide sequence ID" value="NZ_BOOG01000039.1"/>
</dbReference>